<keyword evidence="1" id="KW-0233">DNA recombination</keyword>
<name>A0ABQ8KKE4_9APHY</name>
<keyword evidence="4" id="KW-1185">Reference proteome</keyword>
<feature type="compositionally biased region" description="Basic and acidic residues" evidence="2">
    <location>
        <begin position="745"/>
        <end position="762"/>
    </location>
</feature>
<evidence type="ECO:0000313" key="4">
    <source>
        <dbReference type="Proteomes" id="UP000814176"/>
    </source>
</evidence>
<dbReference type="InterPro" id="IPR013762">
    <property type="entry name" value="Integrase-like_cat_sf"/>
</dbReference>
<accession>A0ABQ8KKE4</accession>
<comment type="caution">
    <text evidence="3">The sequence shown here is derived from an EMBL/GenBank/DDBJ whole genome shotgun (WGS) entry which is preliminary data.</text>
</comment>
<dbReference type="Proteomes" id="UP000814176">
    <property type="component" value="Unassembled WGS sequence"/>
</dbReference>
<reference evidence="3 4" key="1">
    <citation type="journal article" date="2021" name="Environ. Microbiol.">
        <title>Gene family expansions and transcriptome signatures uncover fungal adaptations to wood decay.</title>
        <authorList>
            <person name="Hage H."/>
            <person name="Miyauchi S."/>
            <person name="Viragh M."/>
            <person name="Drula E."/>
            <person name="Min B."/>
            <person name="Chaduli D."/>
            <person name="Navarro D."/>
            <person name="Favel A."/>
            <person name="Norest M."/>
            <person name="Lesage-Meessen L."/>
            <person name="Balint B."/>
            <person name="Merenyi Z."/>
            <person name="de Eugenio L."/>
            <person name="Morin E."/>
            <person name="Martinez A.T."/>
            <person name="Baldrian P."/>
            <person name="Stursova M."/>
            <person name="Martinez M.J."/>
            <person name="Novotny C."/>
            <person name="Magnuson J.K."/>
            <person name="Spatafora J.W."/>
            <person name="Maurice S."/>
            <person name="Pangilinan J."/>
            <person name="Andreopoulos W."/>
            <person name="LaButti K."/>
            <person name="Hundley H."/>
            <person name="Na H."/>
            <person name="Kuo A."/>
            <person name="Barry K."/>
            <person name="Lipzen A."/>
            <person name="Henrissat B."/>
            <person name="Riley R."/>
            <person name="Ahrendt S."/>
            <person name="Nagy L.G."/>
            <person name="Grigoriev I.V."/>
            <person name="Martin F."/>
            <person name="Rosso M.N."/>
        </authorList>
    </citation>
    <scope>NUCLEOTIDE SEQUENCE [LARGE SCALE GENOMIC DNA]</scope>
    <source>
        <strain evidence="3 4">CIRM-BRFM 1785</strain>
    </source>
</reference>
<gene>
    <name evidence="3" type="ORF">C8Q71DRAFT_704885</name>
</gene>
<dbReference type="EMBL" id="JADCUA010000007">
    <property type="protein sequence ID" value="KAH9838551.1"/>
    <property type="molecule type" value="Genomic_DNA"/>
</dbReference>
<evidence type="ECO:0000256" key="1">
    <source>
        <dbReference type="ARBA" id="ARBA00023172"/>
    </source>
</evidence>
<dbReference type="SUPFAM" id="SSF56349">
    <property type="entry name" value="DNA breaking-rejoining enzymes"/>
    <property type="match status" value="1"/>
</dbReference>
<proteinExistence type="predicted"/>
<protein>
    <recommendedName>
        <fullName evidence="5">Tyr recombinase domain-containing protein</fullName>
    </recommendedName>
</protein>
<organism evidence="3 4">
    <name type="scientific">Rhodofomes roseus</name>
    <dbReference type="NCBI Taxonomy" id="34475"/>
    <lineage>
        <taxon>Eukaryota</taxon>
        <taxon>Fungi</taxon>
        <taxon>Dikarya</taxon>
        <taxon>Basidiomycota</taxon>
        <taxon>Agaricomycotina</taxon>
        <taxon>Agaricomycetes</taxon>
        <taxon>Polyporales</taxon>
        <taxon>Rhodofomes</taxon>
    </lineage>
</organism>
<dbReference type="GeneID" id="72001147"/>
<dbReference type="RefSeq" id="XP_047780466.1">
    <property type="nucleotide sequence ID" value="XM_047920415.1"/>
</dbReference>
<dbReference type="InterPro" id="IPR011010">
    <property type="entry name" value="DNA_brk_join_enz"/>
</dbReference>
<feature type="region of interest" description="Disordered" evidence="2">
    <location>
        <begin position="745"/>
        <end position="769"/>
    </location>
</feature>
<evidence type="ECO:0000256" key="2">
    <source>
        <dbReference type="SAM" id="MobiDB-lite"/>
    </source>
</evidence>
<feature type="region of interest" description="Disordered" evidence="2">
    <location>
        <begin position="1"/>
        <end position="39"/>
    </location>
</feature>
<feature type="region of interest" description="Disordered" evidence="2">
    <location>
        <begin position="565"/>
        <end position="589"/>
    </location>
</feature>
<sequence length="769" mass="86313">MPRAKSERSASIAVPFPATAVSGPSSPRKRSSKATTTAADTPLVGLEILRATKEAGKSHKHTKSTRDGYAGYLVRMQNWAANAAMGADPEFPEAFSGPPKRCSGEALALYITFKCLHEKRGVSTAEGAHAAAKKYWEEYEGDLYRGEWRFDEHRSRWVGNPATCAEVRDILKAIKNKANADGGERTHSVAMRYDYLKAIIEWSETECPPAEAMVTPRDVAHRTKVTTHLFFRAFASTGWTIWTRNFETAGLKRKHYRLGHISPAPLSQPFFKIEVTDRKGWQRKLDKNGELETELEGNTFHIYNQPHLSAANMFHHLPVWLNYLERFHYLRPLCDEEYLFPVIGPNGIIQPHLPVSHDTVQKLLDHFTSAAGIAQKVNGNFTTHTFRRGGAQFRFMLAPAEERWTLARVRWWGGWAKGEHRDTLIRYLLDELYMYEESHIDALQPTATITDQRNDTGKAVKAEAAADVEDLFRNSLLSIQQDITSMVATALSAWAVPPQLYSQASRVTGTRPQPAVLLPRLITTQPSHAPQSHPNPAAASVLPLTFPPLPIHNIASARGHYWQTPDLTSLRGSGPHPSHRLPPSNSEPVIPVQQSLSLAPSPLVPSWASSSTGSPFQLHRSHSLPVLSGIQPLTSLPPPDARVLNIPILRDGKRDKANAWRDVIELWDVGIPSINVMPLREWPREWLTGENKTRYAAKYQQRKVVAEEFIQRFARDEHAFLHAYPEAGKGSTALLKAINEARRTRGDRIERRSKNGDPDERRRHSVTAE</sequence>
<dbReference type="Gene3D" id="1.10.443.10">
    <property type="entry name" value="Intergrase catalytic core"/>
    <property type="match status" value="1"/>
</dbReference>
<evidence type="ECO:0008006" key="5">
    <source>
        <dbReference type="Google" id="ProtNLM"/>
    </source>
</evidence>
<evidence type="ECO:0000313" key="3">
    <source>
        <dbReference type="EMBL" id="KAH9838551.1"/>
    </source>
</evidence>